<organism evidence="1 2">
    <name type="scientific">Setaria digitata</name>
    <dbReference type="NCBI Taxonomy" id="48799"/>
    <lineage>
        <taxon>Eukaryota</taxon>
        <taxon>Metazoa</taxon>
        <taxon>Ecdysozoa</taxon>
        <taxon>Nematoda</taxon>
        <taxon>Chromadorea</taxon>
        <taxon>Rhabditida</taxon>
        <taxon>Spirurina</taxon>
        <taxon>Spiruromorpha</taxon>
        <taxon>Filarioidea</taxon>
        <taxon>Setariidae</taxon>
        <taxon>Setaria</taxon>
    </lineage>
</organism>
<dbReference type="Proteomes" id="UP000887581">
    <property type="component" value="Unplaced"/>
</dbReference>
<dbReference type="AlphaFoldDB" id="A0A915PT89"/>
<dbReference type="WBParaSite" id="sdigi.contig4.g531.t1">
    <property type="protein sequence ID" value="sdigi.contig4.g531.t1"/>
    <property type="gene ID" value="sdigi.contig4.g531"/>
</dbReference>
<proteinExistence type="predicted"/>
<evidence type="ECO:0000313" key="2">
    <source>
        <dbReference type="WBParaSite" id="sdigi.contig4.g531.t1"/>
    </source>
</evidence>
<sequence length="127" mass="13655">MSRARSAAAAAASASVRFRAERALSTAAAASPAAPLAHTPSKLQLLLLERGEGISTGILGGRHGDTQNTDPLRFSFLVLINKSAENYPSAVECLRTQAHFDLNPEMKLSLGLLFRAFHTRKINLTVR</sequence>
<keyword evidence="1" id="KW-1185">Reference proteome</keyword>
<accession>A0A915PT89</accession>
<protein>
    <submittedName>
        <fullName evidence="2">Uncharacterized protein</fullName>
    </submittedName>
</protein>
<reference evidence="2" key="1">
    <citation type="submission" date="2022-11" db="UniProtKB">
        <authorList>
            <consortium name="WormBaseParasite"/>
        </authorList>
    </citation>
    <scope>IDENTIFICATION</scope>
</reference>
<name>A0A915PT89_9BILA</name>
<evidence type="ECO:0000313" key="1">
    <source>
        <dbReference type="Proteomes" id="UP000887581"/>
    </source>
</evidence>